<dbReference type="OrthoDB" id="27214at2759"/>
<dbReference type="GO" id="GO:0006508">
    <property type="term" value="P:proteolysis"/>
    <property type="evidence" value="ECO:0007669"/>
    <property type="project" value="InterPro"/>
</dbReference>
<dbReference type="InterPro" id="IPR029045">
    <property type="entry name" value="ClpP/crotonase-like_dom_sf"/>
</dbReference>
<feature type="domain" description="Tail specific protease" evidence="3">
    <location>
        <begin position="335"/>
        <end position="412"/>
    </location>
</feature>
<dbReference type="Proteomes" id="UP001147782">
    <property type="component" value="Unassembled WGS sequence"/>
</dbReference>
<comment type="caution">
    <text evidence="5">The sequence shown here is derived from an EMBL/GenBank/DDBJ whole genome shotgun (WGS) entry which is preliminary data.</text>
</comment>
<dbReference type="RefSeq" id="XP_056552725.1">
    <property type="nucleotide sequence ID" value="XM_056700662.1"/>
</dbReference>
<dbReference type="InterPro" id="IPR056186">
    <property type="entry name" value="PDZ_CPAF-rel"/>
</dbReference>
<proteinExistence type="predicted"/>
<reference evidence="5" key="2">
    <citation type="journal article" date="2023" name="IMA Fungus">
        <title>Comparative genomic study of the Penicillium genus elucidates a diverse pangenome and 15 lateral gene transfer events.</title>
        <authorList>
            <person name="Petersen C."/>
            <person name="Sorensen T."/>
            <person name="Nielsen M.R."/>
            <person name="Sondergaard T.E."/>
            <person name="Sorensen J.L."/>
            <person name="Fitzpatrick D.A."/>
            <person name="Frisvad J.C."/>
            <person name="Nielsen K.L."/>
        </authorList>
    </citation>
    <scope>NUCLEOTIDE SEQUENCE</scope>
    <source>
        <strain evidence="5">IBT 29864</strain>
    </source>
</reference>
<gene>
    <name evidence="5" type="ORF">N7496_007743</name>
</gene>
<dbReference type="Gene3D" id="3.90.226.10">
    <property type="entry name" value="2-enoyl-CoA Hydratase, Chain A, domain 1"/>
    <property type="match status" value="1"/>
</dbReference>
<dbReference type="Pfam" id="PF03572">
    <property type="entry name" value="Peptidase_S41"/>
    <property type="match status" value="1"/>
</dbReference>
<dbReference type="AlphaFoldDB" id="A0A9W9RX25"/>
<evidence type="ECO:0000259" key="4">
    <source>
        <dbReference type="Pfam" id="PF23658"/>
    </source>
</evidence>
<protein>
    <submittedName>
        <fullName evidence="5">Interphotoreceptor retinol-binding</fullName>
    </submittedName>
</protein>
<dbReference type="EMBL" id="JAPZBS010000007">
    <property type="protein sequence ID" value="KAJ5367983.1"/>
    <property type="molecule type" value="Genomic_DNA"/>
</dbReference>
<sequence>MHFKATLLAPVALAAVVGASKNARDVEPCAQISKLVADANDHQISAKVPHDLAHQCLMSMPFESSRAVTFLNQVRKYLEFHSTVDILKNPPSGYMMPSTDLLGGIDSILEKVNNKGYSSQFEMDLEVSNLIKSAHDGHLVFQLCSQSIFNYVIDMPLVSISTDGLELPEVYTLSDAKLQQSGTKNVSPLVSINGTDAAEFLVSYASRQSLQDRDAQYNRIFPALARTVTGTSIDENGIWASTADWSDGSEVTLKYGNGTTQTVEKNVVPKERYFSYTNGTRLYNVNCIPRGLPTAESSSSTAEEASSLPGLPDTQWRNPANSIAGYFSNLTGLEDTGIIFLPTFSSNPQQAAQVAIDFLHNATATGKKNILIDVAANPGGYLSIGIDLSRIFFPDAFPYTATRYRAHDASKYLTKAFSRSTTQDSSNTFAYKEMVAPDQKTDFGSWKDLYGPNEVLGSPSSSLLSNFNYTSTSSQNYPINGYGPIPLNPDKSLFSADNIAIVSAVIMVPPSTNERLTAEHQITDGDCGSTCAFFVKLMKRQGVRTITFGGRPTESAMQGVGGVKGGQSLGVNYINGYIQQANQLIQNSTGSSSPLLTQEEWKKFNDSCPGTATSFSWSGNVNLRNEYDPDDDQTPLQFVYEAAECRRFYTIDNYLQRETVWQDAAKSMFGDGGCVKGSTNGKGSLGA</sequence>
<name>A0A9W9RX25_9EURO</name>
<dbReference type="InterPro" id="IPR005151">
    <property type="entry name" value="Tail-specific_protease"/>
</dbReference>
<dbReference type="SUPFAM" id="SSF52096">
    <property type="entry name" value="ClpP/crotonase"/>
    <property type="match status" value="1"/>
</dbReference>
<evidence type="ECO:0000313" key="5">
    <source>
        <dbReference type="EMBL" id="KAJ5367983.1"/>
    </source>
</evidence>
<reference evidence="5" key="1">
    <citation type="submission" date="2022-11" db="EMBL/GenBank/DDBJ databases">
        <authorList>
            <person name="Petersen C."/>
        </authorList>
    </citation>
    <scope>NUCLEOTIDE SEQUENCE</scope>
    <source>
        <strain evidence="5">IBT 29864</strain>
    </source>
</reference>
<keyword evidence="2" id="KW-0732">Signal</keyword>
<accession>A0A9W9RX25</accession>
<dbReference type="PANTHER" id="PTHR37049:SF4">
    <property type="entry name" value="RHODANESE DOMAIN-CONTAINING PROTEIN"/>
    <property type="match status" value="1"/>
</dbReference>
<evidence type="ECO:0000256" key="1">
    <source>
        <dbReference type="SAM" id="MobiDB-lite"/>
    </source>
</evidence>
<feature type="domain" description="CPAF-like PDZ" evidence="4">
    <location>
        <begin position="154"/>
        <end position="268"/>
    </location>
</feature>
<feature type="signal peptide" evidence="2">
    <location>
        <begin position="1"/>
        <end position="19"/>
    </location>
</feature>
<evidence type="ECO:0000313" key="6">
    <source>
        <dbReference type="Proteomes" id="UP001147782"/>
    </source>
</evidence>
<dbReference type="InterPro" id="IPR052766">
    <property type="entry name" value="S41A_metabolite_peptidase"/>
</dbReference>
<dbReference type="PANTHER" id="PTHR37049">
    <property type="entry name" value="PEPTIDASE S41 FAMILY PROTEIN"/>
    <property type="match status" value="1"/>
</dbReference>
<dbReference type="GO" id="GO:0008236">
    <property type="term" value="F:serine-type peptidase activity"/>
    <property type="evidence" value="ECO:0007669"/>
    <property type="project" value="InterPro"/>
</dbReference>
<feature type="chain" id="PRO_5040889561" evidence="2">
    <location>
        <begin position="20"/>
        <end position="687"/>
    </location>
</feature>
<dbReference type="Pfam" id="PF23658">
    <property type="entry name" value="PDZ_CPAF_rel"/>
    <property type="match status" value="1"/>
</dbReference>
<evidence type="ECO:0000259" key="3">
    <source>
        <dbReference type="Pfam" id="PF03572"/>
    </source>
</evidence>
<dbReference type="GeneID" id="81439841"/>
<feature type="region of interest" description="Disordered" evidence="1">
    <location>
        <begin position="294"/>
        <end position="314"/>
    </location>
</feature>
<keyword evidence="6" id="KW-1185">Reference proteome</keyword>
<organism evidence="5 6">
    <name type="scientific">Penicillium cataractarum</name>
    <dbReference type="NCBI Taxonomy" id="2100454"/>
    <lineage>
        <taxon>Eukaryota</taxon>
        <taxon>Fungi</taxon>
        <taxon>Dikarya</taxon>
        <taxon>Ascomycota</taxon>
        <taxon>Pezizomycotina</taxon>
        <taxon>Eurotiomycetes</taxon>
        <taxon>Eurotiomycetidae</taxon>
        <taxon>Eurotiales</taxon>
        <taxon>Aspergillaceae</taxon>
        <taxon>Penicillium</taxon>
    </lineage>
</organism>
<evidence type="ECO:0000256" key="2">
    <source>
        <dbReference type="SAM" id="SignalP"/>
    </source>
</evidence>
<feature type="compositionally biased region" description="Low complexity" evidence="1">
    <location>
        <begin position="294"/>
        <end position="307"/>
    </location>
</feature>